<keyword evidence="2" id="KW-1185">Reference proteome</keyword>
<reference evidence="1 2" key="1">
    <citation type="journal article" date="2022" name="Hortic Res">
        <title>A haplotype resolved chromosomal level avocado genome allows analysis of novel avocado genes.</title>
        <authorList>
            <person name="Nath O."/>
            <person name="Fletcher S.J."/>
            <person name="Hayward A."/>
            <person name="Shaw L.M."/>
            <person name="Masouleh A.K."/>
            <person name="Furtado A."/>
            <person name="Henry R.J."/>
            <person name="Mitter N."/>
        </authorList>
    </citation>
    <scope>NUCLEOTIDE SEQUENCE [LARGE SCALE GENOMIC DNA]</scope>
    <source>
        <strain evidence="2">cv. Hass</strain>
    </source>
</reference>
<evidence type="ECO:0000313" key="2">
    <source>
        <dbReference type="Proteomes" id="UP001234297"/>
    </source>
</evidence>
<name>A0ACC2KKX4_PERAE</name>
<dbReference type="Proteomes" id="UP001234297">
    <property type="component" value="Chromosome 10"/>
</dbReference>
<dbReference type="EMBL" id="CM056818">
    <property type="protein sequence ID" value="KAJ8621583.1"/>
    <property type="molecule type" value="Genomic_DNA"/>
</dbReference>
<protein>
    <submittedName>
        <fullName evidence="1">Uncharacterized protein</fullName>
    </submittedName>
</protein>
<gene>
    <name evidence="1" type="ORF">MRB53_030112</name>
</gene>
<comment type="caution">
    <text evidence="1">The sequence shown here is derived from an EMBL/GenBank/DDBJ whole genome shotgun (WGS) entry which is preliminary data.</text>
</comment>
<sequence length="92" mass="10002">MELTRCGTRGVNARTSSWDVFGATMRETNHETYDEEELVTNEAASSAALQGPGSETCGAYKLLAREPLQIPNIQGEKIKRGEDFGGLGRGIR</sequence>
<organism evidence="1 2">
    <name type="scientific">Persea americana</name>
    <name type="common">Avocado</name>
    <dbReference type="NCBI Taxonomy" id="3435"/>
    <lineage>
        <taxon>Eukaryota</taxon>
        <taxon>Viridiplantae</taxon>
        <taxon>Streptophyta</taxon>
        <taxon>Embryophyta</taxon>
        <taxon>Tracheophyta</taxon>
        <taxon>Spermatophyta</taxon>
        <taxon>Magnoliopsida</taxon>
        <taxon>Magnoliidae</taxon>
        <taxon>Laurales</taxon>
        <taxon>Lauraceae</taxon>
        <taxon>Persea</taxon>
    </lineage>
</organism>
<evidence type="ECO:0000313" key="1">
    <source>
        <dbReference type="EMBL" id="KAJ8621583.1"/>
    </source>
</evidence>
<proteinExistence type="predicted"/>
<accession>A0ACC2KKX4</accession>